<protein>
    <submittedName>
        <fullName evidence="1">GNAT family N-acetyltransferase</fullName>
        <ecNumber evidence="1">2.3.1.-</ecNumber>
    </submittedName>
</protein>
<evidence type="ECO:0000313" key="1">
    <source>
        <dbReference type="EMBL" id="MEJ8639729.1"/>
    </source>
</evidence>
<keyword evidence="2" id="KW-1185">Reference proteome</keyword>
<accession>A0ACC6Q864</accession>
<name>A0ACC6Q864_9ACTN</name>
<evidence type="ECO:0000313" key="2">
    <source>
        <dbReference type="Proteomes" id="UP001377168"/>
    </source>
</evidence>
<sequence length="86" mass="9538">MDVVERIAMAVRPHSYHPIIAYIGVLPAHRGNGYIDEILAEGTRILAAEGVDRIRASTDLGDVPMAKAFDRAGYVNFERSLNLVWD</sequence>
<reference evidence="1" key="1">
    <citation type="submission" date="2024-03" db="EMBL/GenBank/DDBJ databases">
        <title>Novel Streptomyces species of biotechnological and ecological value are a feature of Machair soil.</title>
        <authorList>
            <person name="Prole J.R."/>
            <person name="Goodfellow M."/>
            <person name="Allenby N."/>
            <person name="Ward A.C."/>
        </authorList>
    </citation>
    <scope>NUCLEOTIDE SEQUENCE</scope>
    <source>
        <strain evidence="1">MS2.AVA.5</strain>
    </source>
</reference>
<comment type="caution">
    <text evidence="1">The sequence shown here is derived from an EMBL/GenBank/DDBJ whole genome shotgun (WGS) entry which is preliminary data.</text>
</comment>
<dbReference type="EMBL" id="JBBKAJ010000022">
    <property type="protein sequence ID" value="MEJ8639729.1"/>
    <property type="molecule type" value="Genomic_DNA"/>
</dbReference>
<keyword evidence="1" id="KW-0012">Acyltransferase</keyword>
<proteinExistence type="predicted"/>
<keyword evidence="1" id="KW-0808">Transferase</keyword>
<gene>
    <name evidence="1" type="ORF">WKI67_40990</name>
</gene>
<dbReference type="EC" id="2.3.1.-" evidence="1"/>
<dbReference type="Proteomes" id="UP001377168">
    <property type="component" value="Unassembled WGS sequence"/>
</dbReference>
<organism evidence="1 2">
    <name type="scientific">Streptomyces achmelvichensis</name>
    <dbReference type="NCBI Taxonomy" id="3134111"/>
    <lineage>
        <taxon>Bacteria</taxon>
        <taxon>Bacillati</taxon>
        <taxon>Actinomycetota</taxon>
        <taxon>Actinomycetes</taxon>
        <taxon>Kitasatosporales</taxon>
        <taxon>Streptomycetaceae</taxon>
        <taxon>Streptomyces</taxon>
    </lineage>
</organism>